<dbReference type="PANTHER" id="PTHR13182">
    <property type="entry name" value="ZINC FINGER PROTEIN 622"/>
    <property type="match status" value="1"/>
</dbReference>
<evidence type="ECO:0000313" key="4">
    <source>
        <dbReference type="Proteomes" id="UP001321749"/>
    </source>
</evidence>
<dbReference type="PANTHER" id="PTHR13182:SF8">
    <property type="entry name" value="CYTOPLASMIC 60S SUBUNIT BIOGENESIS FACTOR ZNF622"/>
    <property type="match status" value="1"/>
</dbReference>
<dbReference type="InterPro" id="IPR040025">
    <property type="entry name" value="Znf622/Rei1/Reh1"/>
</dbReference>
<dbReference type="InterPro" id="IPR041661">
    <property type="entry name" value="ZN622/Rei1/Reh1_Znf-C2H2"/>
</dbReference>
<organism evidence="3 4">
    <name type="scientific">Cladorrhinum samala</name>
    <dbReference type="NCBI Taxonomy" id="585594"/>
    <lineage>
        <taxon>Eukaryota</taxon>
        <taxon>Fungi</taxon>
        <taxon>Dikarya</taxon>
        <taxon>Ascomycota</taxon>
        <taxon>Pezizomycotina</taxon>
        <taxon>Sordariomycetes</taxon>
        <taxon>Sordariomycetidae</taxon>
        <taxon>Sordariales</taxon>
        <taxon>Podosporaceae</taxon>
        <taxon>Cladorrhinum</taxon>
    </lineage>
</organism>
<feature type="region of interest" description="Disordered" evidence="1">
    <location>
        <begin position="1"/>
        <end position="35"/>
    </location>
</feature>
<name>A0AAV9HDW9_9PEZI</name>
<feature type="compositionally biased region" description="Pro residues" evidence="1">
    <location>
        <begin position="10"/>
        <end position="19"/>
    </location>
</feature>
<evidence type="ECO:0000256" key="1">
    <source>
        <dbReference type="SAM" id="MobiDB-lite"/>
    </source>
</evidence>
<feature type="compositionally biased region" description="Basic and acidic residues" evidence="1">
    <location>
        <begin position="297"/>
        <end position="309"/>
    </location>
</feature>
<dbReference type="GO" id="GO:0008270">
    <property type="term" value="F:zinc ion binding"/>
    <property type="evidence" value="ECO:0007669"/>
    <property type="project" value="UniProtKB-KW"/>
</dbReference>
<dbReference type="EMBL" id="MU865104">
    <property type="protein sequence ID" value="KAK4457642.1"/>
    <property type="molecule type" value="Genomic_DNA"/>
</dbReference>
<feature type="region of interest" description="Disordered" evidence="1">
    <location>
        <begin position="130"/>
        <end position="167"/>
    </location>
</feature>
<dbReference type="GO" id="GO:0042273">
    <property type="term" value="P:ribosomal large subunit biogenesis"/>
    <property type="evidence" value="ECO:0007669"/>
    <property type="project" value="TreeGrafter"/>
</dbReference>
<reference evidence="3" key="1">
    <citation type="journal article" date="2023" name="Mol. Phylogenet. Evol.">
        <title>Genome-scale phylogeny and comparative genomics of the fungal order Sordariales.</title>
        <authorList>
            <person name="Hensen N."/>
            <person name="Bonometti L."/>
            <person name="Westerberg I."/>
            <person name="Brannstrom I.O."/>
            <person name="Guillou S."/>
            <person name="Cros-Aarteil S."/>
            <person name="Calhoun S."/>
            <person name="Haridas S."/>
            <person name="Kuo A."/>
            <person name="Mondo S."/>
            <person name="Pangilinan J."/>
            <person name="Riley R."/>
            <person name="LaButti K."/>
            <person name="Andreopoulos B."/>
            <person name="Lipzen A."/>
            <person name="Chen C."/>
            <person name="Yan M."/>
            <person name="Daum C."/>
            <person name="Ng V."/>
            <person name="Clum A."/>
            <person name="Steindorff A."/>
            <person name="Ohm R.A."/>
            <person name="Martin F."/>
            <person name="Silar P."/>
            <person name="Natvig D.O."/>
            <person name="Lalanne C."/>
            <person name="Gautier V."/>
            <person name="Ament-Velasquez S.L."/>
            <person name="Kruys A."/>
            <person name="Hutchinson M.I."/>
            <person name="Powell A.J."/>
            <person name="Barry K."/>
            <person name="Miller A.N."/>
            <person name="Grigoriev I.V."/>
            <person name="Debuchy R."/>
            <person name="Gladieux P."/>
            <person name="Hiltunen Thoren M."/>
            <person name="Johannesson H."/>
        </authorList>
    </citation>
    <scope>NUCLEOTIDE SEQUENCE</scope>
    <source>
        <strain evidence="3">PSN324</strain>
    </source>
</reference>
<comment type="caution">
    <text evidence="3">The sequence shown here is derived from an EMBL/GenBank/DDBJ whole genome shotgun (WGS) entry which is preliminary data.</text>
</comment>
<reference evidence="3" key="2">
    <citation type="submission" date="2023-06" db="EMBL/GenBank/DDBJ databases">
        <authorList>
            <consortium name="Lawrence Berkeley National Laboratory"/>
            <person name="Mondo S.J."/>
            <person name="Hensen N."/>
            <person name="Bonometti L."/>
            <person name="Westerberg I."/>
            <person name="Brannstrom I.O."/>
            <person name="Guillou S."/>
            <person name="Cros-Aarteil S."/>
            <person name="Calhoun S."/>
            <person name="Haridas S."/>
            <person name="Kuo A."/>
            <person name="Pangilinan J."/>
            <person name="Riley R."/>
            <person name="Labutti K."/>
            <person name="Andreopoulos B."/>
            <person name="Lipzen A."/>
            <person name="Chen C."/>
            <person name="Yanf M."/>
            <person name="Daum C."/>
            <person name="Ng V."/>
            <person name="Clum A."/>
            <person name="Steindorff A."/>
            <person name="Ohm R."/>
            <person name="Martin F."/>
            <person name="Silar P."/>
            <person name="Natvig D."/>
            <person name="Lalanne C."/>
            <person name="Gautier V."/>
            <person name="Ament-Velasquez S.L."/>
            <person name="Kruys A."/>
            <person name="Hutchinson M.I."/>
            <person name="Powell A.J."/>
            <person name="Barry K."/>
            <person name="Miller A.N."/>
            <person name="Grigoriev I.V."/>
            <person name="Debuchy R."/>
            <person name="Gladieux P."/>
            <person name="Thoren M.H."/>
            <person name="Johannesson H."/>
        </authorList>
    </citation>
    <scope>NUCLEOTIDE SEQUENCE</scope>
    <source>
        <strain evidence="3">PSN324</strain>
    </source>
</reference>
<feature type="compositionally biased region" description="Low complexity" evidence="1">
    <location>
        <begin position="20"/>
        <end position="33"/>
    </location>
</feature>
<dbReference type="Proteomes" id="UP001321749">
    <property type="component" value="Unassembled WGS sequence"/>
</dbReference>
<keyword evidence="3" id="KW-0479">Metal-binding</keyword>
<accession>A0AAV9HDW9</accession>
<keyword evidence="3" id="KW-0862">Zinc</keyword>
<gene>
    <name evidence="3" type="ORF">QBC42DRAFT_291378</name>
</gene>
<feature type="compositionally biased region" description="Basic and acidic residues" evidence="1">
    <location>
        <begin position="229"/>
        <end position="249"/>
    </location>
</feature>
<keyword evidence="4" id="KW-1185">Reference proteome</keyword>
<sequence>MTPPITATLPAPPSPPSSPEPSTSSNSSTMSRSRWQPFTPTQCLFCPHHSPSFSDNVEHMRKTHGLFVPRPDNLRVDLEALFEHLHLVIFGYRECIKCGRESATVQGAQQHMTGKQGHCSFDISEPDSEFAQFYDDDDDDDDSDLVSPPEGGVARTGHGPVLSIPSLQAAGEDSIRLSSGRIISKKPSTVPKPSFKSFGARSRRQFRRSDTPAPAQIEGGGGSSEPEDEEHHYRGDGPEHASESSEPPRGRQVALSKRERRERAMAEYQLTRMSASDRSSLMHLPASQQRSLLAAQHRQEEKVQTDERRRRAKIDRKGNKNLYAYWNTETPVYQCG</sequence>
<feature type="compositionally biased region" description="Acidic residues" evidence="1">
    <location>
        <begin position="130"/>
        <end position="144"/>
    </location>
</feature>
<keyword evidence="3" id="KW-0863">Zinc-finger</keyword>
<proteinExistence type="predicted"/>
<evidence type="ECO:0000313" key="3">
    <source>
        <dbReference type="EMBL" id="KAK4457642.1"/>
    </source>
</evidence>
<dbReference type="GO" id="GO:0030687">
    <property type="term" value="C:preribosome, large subunit precursor"/>
    <property type="evidence" value="ECO:0007669"/>
    <property type="project" value="TreeGrafter"/>
</dbReference>
<feature type="region of interest" description="Disordered" evidence="1">
    <location>
        <begin position="179"/>
        <end position="310"/>
    </location>
</feature>
<evidence type="ECO:0000259" key="2">
    <source>
        <dbReference type="Pfam" id="PF12756"/>
    </source>
</evidence>
<dbReference type="Pfam" id="PF12756">
    <property type="entry name" value="zf-C2H2_2"/>
    <property type="match status" value="1"/>
</dbReference>
<feature type="domain" description="ZN622/Rei1/Reh1 zinc finger C2H2-type" evidence="2">
    <location>
        <begin position="42"/>
        <end position="136"/>
    </location>
</feature>
<protein>
    <submittedName>
        <fullName evidence="3">C2H2 type zinc-finger-domain-containing protein</fullName>
    </submittedName>
</protein>
<dbReference type="AlphaFoldDB" id="A0AAV9HDW9"/>
<feature type="compositionally biased region" description="Basic and acidic residues" evidence="1">
    <location>
        <begin position="256"/>
        <end position="265"/>
    </location>
</feature>